<dbReference type="Pfam" id="PF00924">
    <property type="entry name" value="MS_channel_2nd"/>
    <property type="match status" value="1"/>
</dbReference>
<keyword evidence="1" id="KW-0812">Transmembrane</keyword>
<dbReference type="GO" id="GO:0055085">
    <property type="term" value="P:transmembrane transport"/>
    <property type="evidence" value="ECO:0007669"/>
    <property type="project" value="InterPro"/>
</dbReference>
<accession>A0A447GH16</accession>
<organism evidence="3 4">
    <name type="scientific">Mycobacterium basiliense</name>
    <dbReference type="NCBI Taxonomy" id="2094119"/>
    <lineage>
        <taxon>Bacteria</taxon>
        <taxon>Bacillati</taxon>
        <taxon>Actinomycetota</taxon>
        <taxon>Actinomycetes</taxon>
        <taxon>Mycobacteriales</taxon>
        <taxon>Mycobacteriaceae</taxon>
        <taxon>Mycobacterium</taxon>
    </lineage>
</organism>
<feature type="transmembrane region" description="Helical" evidence="1">
    <location>
        <begin position="76"/>
        <end position="101"/>
    </location>
</feature>
<evidence type="ECO:0000313" key="3">
    <source>
        <dbReference type="EMBL" id="VDM89755.1"/>
    </source>
</evidence>
<feature type="transmembrane region" description="Helical" evidence="1">
    <location>
        <begin position="6"/>
        <end position="29"/>
    </location>
</feature>
<sequence>MKIFEAAWFYWALTVAAGLPVLIVILTELQRWLRRRGSYLARQVGLLRNYVAPLGALLLLLVNASGVPAHGTLVRILNTVFGFLVLVLLLSGLNAAVFVGAPQGSWRKRLPVIFLDVARFVLIGAGLAAILAYVWGVRVGGVFTALGVTSVVIGLMLQNSVGQIVSGLFMLFEQPFQIDDWLDTTTARGRIVEVNWRAVHIATGGGLRITPNAVLAATPFTNLSRPPGVYRLAIRTTFSDADAPDRVCAMLSRIANALPQLNSDSVPISEPVGGAEYCTTIGLTSPAEEAATRATFLRWIWYAARREGLHLDGADDDFSTDERVGDALQTVVKPVLRLNETDQQSLLSHARMVRYGAGEIVEYAGQVPAGMTFVVSGRVQLAAMGYDGSAVPVTTLDEGAFLGLTALTRQPNLASAYALDEVTALEIGREYIEHLVMRQPLLLQDFGHILEERQSKVRQRGNGESAGSGG</sequence>
<dbReference type="GO" id="GO:0016020">
    <property type="term" value="C:membrane"/>
    <property type="evidence" value="ECO:0007669"/>
    <property type="project" value="InterPro"/>
</dbReference>
<dbReference type="PANTHER" id="PTHR30566">
    <property type="entry name" value="YNAI-RELATED MECHANOSENSITIVE ION CHANNEL"/>
    <property type="match status" value="1"/>
</dbReference>
<dbReference type="KEGG" id="mbai:MB901379_03336"/>
<dbReference type="PIRSF" id="PIRSF026673">
    <property type="entry name" value="UCP026673_ion_chan"/>
    <property type="match status" value="1"/>
</dbReference>
<protein>
    <submittedName>
        <fullName evidence="3">Mechanosensitive channel MscS</fullName>
    </submittedName>
</protein>
<dbReference type="InterPro" id="IPR010920">
    <property type="entry name" value="LSM_dom_sf"/>
</dbReference>
<feature type="domain" description="Cyclic nucleotide-binding" evidence="2">
    <location>
        <begin position="334"/>
        <end position="453"/>
    </location>
</feature>
<evidence type="ECO:0000256" key="1">
    <source>
        <dbReference type="SAM" id="Phobius"/>
    </source>
</evidence>
<dbReference type="PANTHER" id="PTHR30566:SF25">
    <property type="entry name" value="INNER MEMBRANE PROTEIN"/>
    <property type="match status" value="1"/>
</dbReference>
<dbReference type="InterPro" id="IPR014710">
    <property type="entry name" value="RmlC-like_jellyroll"/>
</dbReference>
<dbReference type="InterPro" id="IPR006685">
    <property type="entry name" value="MscS_channel_2nd"/>
</dbReference>
<keyword evidence="1" id="KW-1133">Transmembrane helix</keyword>
<dbReference type="Gene3D" id="2.60.120.10">
    <property type="entry name" value="Jelly Rolls"/>
    <property type="match status" value="1"/>
</dbReference>
<dbReference type="SUPFAM" id="SSF50182">
    <property type="entry name" value="Sm-like ribonucleoproteins"/>
    <property type="match status" value="1"/>
</dbReference>
<proteinExistence type="predicted"/>
<keyword evidence="4" id="KW-1185">Reference proteome</keyword>
<dbReference type="SUPFAM" id="SSF51206">
    <property type="entry name" value="cAMP-binding domain-like"/>
    <property type="match status" value="1"/>
</dbReference>
<keyword evidence="1" id="KW-0472">Membrane</keyword>
<reference evidence="4" key="1">
    <citation type="submission" date="2018-02" db="EMBL/GenBank/DDBJ databases">
        <authorList>
            <person name="Seth-Smith MB H."/>
            <person name="Seth-Smith H."/>
        </authorList>
    </citation>
    <scope>NUCLEOTIDE SEQUENCE [LARGE SCALE GENOMIC DNA]</scope>
</reference>
<dbReference type="InterPro" id="IPR016846">
    <property type="entry name" value="cNMP-bd_ion_channel"/>
</dbReference>
<gene>
    <name evidence="3" type="ORF">MB901379_03336</name>
</gene>
<dbReference type="RefSeq" id="WP_158017544.1">
    <property type="nucleotide sequence ID" value="NZ_CBCSKE010000060.1"/>
</dbReference>
<feature type="transmembrane region" description="Helical" evidence="1">
    <location>
        <begin position="141"/>
        <end position="161"/>
    </location>
</feature>
<dbReference type="OrthoDB" id="9775207at2"/>
<dbReference type="Pfam" id="PF00027">
    <property type="entry name" value="cNMP_binding"/>
    <property type="match status" value="1"/>
</dbReference>
<evidence type="ECO:0000259" key="2">
    <source>
        <dbReference type="PROSITE" id="PS50042"/>
    </source>
</evidence>
<dbReference type="InterPro" id="IPR000595">
    <property type="entry name" value="cNMP-bd_dom"/>
</dbReference>
<dbReference type="Proteomes" id="UP000269998">
    <property type="component" value="Chromosome"/>
</dbReference>
<dbReference type="AlphaFoldDB" id="A0A447GH16"/>
<dbReference type="InterPro" id="IPR018490">
    <property type="entry name" value="cNMP-bd_dom_sf"/>
</dbReference>
<feature type="transmembrane region" description="Helical" evidence="1">
    <location>
        <begin position="113"/>
        <end position="135"/>
    </location>
</feature>
<evidence type="ECO:0000313" key="4">
    <source>
        <dbReference type="Proteomes" id="UP000269998"/>
    </source>
</evidence>
<feature type="transmembrane region" description="Helical" evidence="1">
    <location>
        <begin position="50"/>
        <end position="70"/>
    </location>
</feature>
<dbReference type="EMBL" id="LR130759">
    <property type="protein sequence ID" value="VDM89755.1"/>
    <property type="molecule type" value="Genomic_DNA"/>
</dbReference>
<name>A0A447GH16_9MYCO</name>
<dbReference type="CDD" id="cd00038">
    <property type="entry name" value="CAP_ED"/>
    <property type="match status" value="1"/>
</dbReference>
<dbReference type="SMART" id="SM00100">
    <property type="entry name" value="cNMP"/>
    <property type="match status" value="1"/>
</dbReference>
<dbReference type="PROSITE" id="PS50042">
    <property type="entry name" value="CNMP_BINDING_3"/>
    <property type="match status" value="1"/>
</dbReference>
<dbReference type="Gene3D" id="1.10.287.1260">
    <property type="match status" value="1"/>
</dbReference>